<dbReference type="Proteomes" id="UP001046870">
    <property type="component" value="Chromosome 20"/>
</dbReference>
<comment type="caution">
    <text evidence="2">The sequence shown here is derived from an EMBL/GenBank/DDBJ whole genome shotgun (WGS) entry which is preliminary data.</text>
</comment>
<evidence type="ECO:0000313" key="2">
    <source>
        <dbReference type="EMBL" id="KAG7458850.1"/>
    </source>
</evidence>
<evidence type="ECO:0000313" key="3">
    <source>
        <dbReference type="Proteomes" id="UP001046870"/>
    </source>
</evidence>
<dbReference type="AlphaFoldDB" id="A0A9D3T381"/>
<name>A0A9D3T381_MEGAT</name>
<dbReference type="EMBL" id="JAFDVH010000020">
    <property type="protein sequence ID" value="KAG7458850.1"/>
    <property type="molecule type" value="Genomic_DNA"/>
</dbReference>
<protein>
    <submittedName>
        <fullName evidence="2">Uncharacterized protein</fullName>
    </submittedName>
</protein>
<reference evidence="2" key="1">
    <citation type="submission" date="2021-01" db="EMBL/GenBank/DDBJ databases">
        <authorList>
            <person name="Zahm M."/>
            <person name="Roques C."/>
            <person name="Cabau C."/>
            <person name="Klopp C."/>
            <person name="Donnadieu C."/>
            <person name="Jouanno E."/>
            <person name="Lampietro C."/>
            <person name="Louis A."/>
            <person name="Herpin A."/>
            <person name="Echchiki A."/>
            <person name="Berthelot C."/>
            <person name="Parey E."/>
            <person name="Roest-Crollius H."/>
            <person name="Braasch I."/>
            <person name="Postlethwait J."/>
            <person name="Bobe J."/>
            <person name="Montfort J."/>
            <person name="Bouchez O."/>
            <person name="Begum T."/>
            <person name="Mejri S."/>
            <person name="Adams A."/>
            <person name="Chen W.-J."/>
            <person name="Guiguen Y."/>
        </authorList>
    </citation>
    <scope>NUCLEOTIDE SEQUENCE</scope>
    <source>
        <strain evidence="2">YG-15Mar2019-1</strain>
        <tissue evidence="2">Brain</tissue>
    </source>
</reference>
<keyword evidence="3" id="KW-1185">Reference proteome</keyword>
<feature type="region of interest" description="Disordered" evidence="1">
    <location>
        <begin position="101"/>
        <end position="136"/>
    </location>
</feature>
<gene>
    <name evidence="2" type="ORF">MATL_G00224980</name>
</gene>
<sequence>MLGAMKMMAMATMEMAAASVGESRMETPVGVLEEKAQVEEVPEAPEEKAEVPHAGHVEGACEASAALEEAVEANGLATEAEMPVMAAVEEVATGAVEDAAQETGEEMPGGVQEATPEPAAAVEEEVPPAEETSSSAITTEGEVVDLAEELADTAVEQAEAPVITSLAAASTTPPEEELVLLSLESLPEPLAVSEEAEGGLSFNVTKKAPACHVLEAVFEESAAPPAGMEAQVVMAVLEDATQAEGRARRAW</sequence>
<proteinExistence type="predicted"/>
<organism evidence="2 3">
    <name type="scientific">Megalops atlanticus</name>
    <name type="common">Tarpon</name>
    <name type="synonym">Clupea gigantea</name>
    <dbReference type="NCBI Taxonomy" id="7932"/>
    <lineage>
        <taxon>Eukaryota</taxon>
        <taxon>Metazoa</taxon>
        <taxon>Chordata</taxon>
        <taxon>Craniata</taxon>
        <taxon>Vertebrata</taxon>
        <taxon>Euteleostomi</taxon>
        <taxon>Actinopterygii</taxon>
        <taxon>Neopterygii</taxon>
        <taxon>Teleostei</taxon>
        <taxon>Elopiformes</taxon>
        <taxon>Megalopidae</taxon>
        <taxon>Megalops</taxon>
    </lineage>
</organism>
<evidence type="ECO:0000256" key="1">
    <source>
        <dbReference type="SAM" id="MobiDB-lite"/>
    </source>
</evidence>
<accession>A0A9D3T381</accession>